<dbReference type="InterPro" id="IPR000387">
    <property type="entry name" value="Tyr_Pase_dom"/>
</dbReference>
<dbReference type="GeneID" id="81393546"/>
<feature type="domain" description="Tyrosine specific protein phosphatases" evidence="2">
    <location>
        <begin position="85"/>
        <end position="131"/>
    </location>
</feature>
<keyword evidence="4" id="KW-1185">Reference proteome</keyword>
<dbReference type="SUPFAM" id="SSF52799">
    <property type="entry name" value="(Phosphotyrosine protein) phosphatases II"/>
    <property type="match status" value="1"/>
</dbReference>
<feature type="domain" description="Tyrosine-protein phosphatase" evidence="1">
    <location>
        <begin position="35"/>
        <end position="204"/>
    </location>
</feature>
<evidence type="ECO:0000313" key="4">
    <source>
        <dbReference type="Proteomes" id="UP001141434"/>
    </source>
</evidence>
<dbReference type="Proteomes" id="UP001141434">
    <property type="component" value="Unassembled WGS sequence"/>
</dbReference>
<dbReference type="PROSITE" id="PS50056">
    <property type="entry name" value="TYR_PHOSPHATASE_2"/>
    <property type="match status" value="1"/>
</dbReference>
<dbReference type="InterPro" id="IPR000242">
    <property type="entry name" value="PTP_cat"/>
</dbReference>
<dbReference type="PROSITE" id="PS50055">
    <property type="entry name" value="TYR_PHOSPHATASE_PTP"/>
    <property type="match status" value="1"/>
</dbReference>
<dbReference type="EMBL" id="JAPMSZ010000005">
    <property type="protein sequence ID" value="KAJ5101574.1"/>
    <property type="molecule type" value="Genomic_DNA"/>
</dbReference>
<protein>
    <submittedName>
        <fullName evidence="3">Tyrosine-protein phosphatase 1</fullName>
    </submittedName>
</protein>
<gene>
    <name evidence="3" type="ORF">NUU61_003796</name>
</gene>
<dbReference type="Gene3D" id="3.90.190.10">
    <property type="entry name" value="Protein tyrosine phosphatase superfamily"/>
    <property type="match status" value="1"/>
</dbReference>
<comment type="caution">
    <text evidence="3">The sequence shown here is derived from an EMBL/GenBank/DDBJ whole genome shotgun (WGS) entry which is preliminary data.</text>
</comment>
<reference evidence="3" key="2">
    <citation type="journal article" date="2023" name="IMA Fungus">
        <title>Comparative genomic study of the Penicillium genus elucidates a diverse pangenome and 15 lateral gene transfer events.</title>
        <authorList>
            <person name="Petersen C."/>
            <person name="Sorensen T."/>
            <person name="Nielsen M.R."/>
            <person name="Sondergaard T.E."/>
            <person name="Sorensen J.L."/>
            <person name="Fitzpatrick D.A."/>
            <person name="Frisvad J.C."/>
            <person name="Nielsen K.L."/>
        </authorList>
    </citation>
    <scope>NUCLEOTIDE SEQUENCE</scope>
    <source>
        <strain evidence="3">IBT 34128</strain>
    </source>
</reference>
<evidence type="ECO:0000259" key="1">
    <source>
        <dbReference type="PROSITE" id="PS50055"/>
    </source>
</evidence>
<dbReference type="GO" id="GO:0004725">
    <property type="term" value="F:protein tyrosine phosphatase activity"/>
    <property type="evidence" value="ECO:0007669"/>
    <property type="project" value="InterPro"/>
</dbReference>
<dbReference type="RefSeq" id="XP_056512405.1">
    <property type="nucleotide sequence ID" value="XM_056654378.1"/>
</dbReference>
<dbReference type="AlphaFoldDB" id="A0A9W9FJW9"/>
<evidence type="ECO:0000259" key="2">
    <source>
        <dbReference type="PROSITE" id="PS50056"/>
    </source>
</evidence>
<reference evidence="3" key="1">
    <citation type="submission" date="2022-11" db="EMBL/GenBank/DDBJ databases">
        <authorList>
            <person name="Petersen C."/>
        </authorList>
    </citation>
    <scope>NUCLEOTIDE SEQUENCE</scope>
    <source>
        <strain evidence="3">IBT 34128</strain>
    </source>
</reference>
<proteinExistence type="predicted"/>
<accession>A0A9W9FJW9</accession>
<dbReference type="InterPro" id="IPR029021">
    <property type="entry name" value="Prot-tyrosine_phosphatase-like"/>
</dbReference>
<name>A0A9W9FJW9_9EURO</name>
<evidence type="ECO:0000313" key="3">
    <source>
        <dbReference type="EMBL" id="KAJ5101574.1"/>
    </source>
</evidence>
<dbReference type="Pfam" id="PF00102">
    <property type="entry name" value="Y_phosphatase"/>
    <property type="match status" value="1"/>
</dbReference>
<sequence>MTHIPDKPGEKKVFEKPERLNYGDKKYTGPGESGYTVTLLESNDKLLASQGIQQRTIEINCGKETRKAVYVGYDLWKNHAGAPVEHVTTILRLMADARRNNPETVSVINCAMGVGRSGTVAILDWLTRVVKQDSAWYFEPTDNSILKDEFLQNAFKENESIKKLATDDPILAMILYFRKYRRVIDAPAQIGTMRKYMYQLYMDC</sequence>
<organism evidence="3 4">
    <name type="scientific">Penicillium alfredii</name>
    <dbReference type="NCBI Taxonomy" id="1506179"/>
    <lineage>
        <taxon>Eukaryota</taxon>
        <taxon>Fungi</taxon>
        <taxon>Dikarya</taxon>
        <taxon>Ascomycota</taxon>
        <taxon>Pezizomycotina</taxon>
        <taxon>Eurotiomycetes</taxon>
        <taxon>Eurotiomycetidae</taxon>
        <taxon>Eurotiales</taxon>
        <taxon>Aspergillaceae</taxon>
        <taxon>Penicillium</taxon>
    </lineage>
</organism>